<evidence type="ECO:0000313" key="8">
    <source>
        <dbReference type="EMBL" id="KAF3570616.1"/>
    </source>
</evidence>
<dbReference type="AlphaFoldDB" id="A0A8S9RCY1"/>
<evidence type="ECO:0000256" key="6">
    <source>
        <dbReference type="ARBA" id="ARBA00048336"/>
    </source>
</evidence>
<dbReference type="Pfam" id="PF03031">
    <property type="entry name" value="NIF"/>
    <property type="match status" value="1"/>
</dbReference>
<dbReference type="SMART" id="SM00577">
    <property type="entry name" value="CPDc"/>
    <property type="match status" value="1"/>
</dbReference>
<evidence type="ECO:0000313" key="9">
    <source>
        <dbReference type="Proteomes" id="UP000712600"/>
    </source>
</evidence>
<keyword evidence="4" id="KW-0539">Nucleus</keyword>
<dbReference type="InterPro" id="IPR004274">
    <property type="entry name" value="FCP1_dom"/>
</dbReference>
<name>A0A8S9RCY1_BRACR</name>
<dbReference type="InterPro" id="IPR039189">
    <property type="entry name" value="Fcp1"/>
</dbReference>
<dbReference type="InterPro" id="IPR023214">
    <property type="entry name" value="HAD_sf"/>
</dbReference>
<evidence type="ECO:0000256" key="2">
    <source>
        <dbReference type="ARBA" id="ARBA00013081"/>
    </source>
</evidence>
<keyword evidence="3" id="KW-0378">Hydrolase</keyword>
<dbReference type="EMBL" id="QGKX02000095">
    <property type="protein sequence ID" value="KAF3570616.1"/>
    <property type="molecule type" value="Genomic_DNA"/>
</dbReference>
<evidence type="ECO:0000256" key="5">
    <source>
        <dbReference type="ARBA" id="ARBA00047761"/>
    </source>
</evidence>
<accession>A0A8S9RCY1</accession>
<evidence type="ECO:0000256" key="3">
    <source>
        <dbReference type="ARBA" id="ARBA00022801"/>
    </source>
</evidence>
<dbReference type="SUPFAM" id="SSF56784">
    <property type="entry name" value="HAD-like"/>
    <property type="match status" value="1"/>
</dbReference>
<comment type="catalytic activity">
    <reaction evidence="6">
        <text>O-phospho-L-threonyl-[protein] + H2O = L-threonyl-[protein] + phosphate</text>
        <dbReference type="Rhea" id="RHEA:47004"/>
        <dbReference type="Rhea" id="RHEA-COMP:11060"/>
        <dbReference type="Rhea" id="RHEA-COMP:11605"/>
        <dbReference type="ChEBI" id="CHEBI:15377"/>
        <dbReference type="ChEBI" id="CHEBI:30013"/>
        <dbReference type="ChEBI" id="CHEBI:43474"/>
        <dbReference type="ChEBI" id="CHEBI:61977"/>
        <dbReference type="EC" id="3.1.3.16"/>
    </reaction>
</comment>
<dbReference type="GO" id="GO:0008420">
    <property type="term" value="F:RNA polymerase II CTD heptapeptide repeat phosphatase activity"/>
    <property type="evidence" value="ECO:0007669"/>
    <property type="project" value="InterPro"/>
</dbReference>
<proteinExistence type="predicted"/>
<dbReference type="PANTHER" id="PTHR23081:SF21">
    <property type="entry name" value="RNA POLYMERASE II C-TERMINAL DOMAIN PHOSPHATASE-LIKE-RELATED"/>
    <property type="match status" value="1"/>
</dbReference>
<evidence type="ECO:0000259" key="7">
    <source>
        <dbReference type="PROSITE" id="PS50969"/>
    </source>
</evidence>
<dbReference type="Gene3D" id="3.40.50.1000">
    <property type="entry name" value="HAD superfamily/HAD-like"/>
    <property type="match status" value="1"/>
</dbReference>
<dbReference type="PANTHER" id="PTHR23081">
    <property type="entry name" value="RNA POLYMERASE II CTD PHOSPHATASE"/>
    <property type="match status" value="1"/>
</dbReference>
<evidence type="ECO:0000256" key="1">
    <source>
        <dbReference type="ARBA" id="ARBA00004123"/>
    </source>
</evidence>
<dbReference type="PROSITE" id="PS50969">
    <property type="entry name" value="FCP1"/>
    <property type="match status" value="1"/>
</dbReference>
<reference evidence="8" key="1">
    <citation type="submission" date="2019-12" db="EMBL/GenBank/DDBJ databases">
        <title>Genome sequencing and annotation of Brassica cretica.</title>
        <authorList>
            <person name="Studholme D.J."/>
            <person name="Sarris P."/>
        </authorList>
    </citation>
    <scope>NUCLEOTIDE SEQUENCE</scope>
    <source>
        <strain evidence="8">PFS-109/04</strain>
        <tissue evidence="8">Leaf</tissue>
    </source>
</reference>
<dbReference type="EC" id="3.1.3.16" evidence="2"/>
<dbReference type="GO" id="GO:0005634">
    <property type="term" value="C:nucleus"/>
    <property type="evidence" value="ECO:0007669"/>
    <property type="project" value="UniProtKB-SubCell"/>
</dbReference>
<dbReference type="InterPro" id="IPR036412">
    <property type="entry name" value="HAD-like_sf"/>
</dbReference>
<dbReference type="Proteomes" id="UP000712600">
    <property type="component" value="Unassembled WGS sequence"/>
</dbReference>
<evidence type="ECO:0000256" key="4">
    <source>
        <dbReference type="ARBA" id="ARBA00023242"/>
    </source>
</evidence>
<gene>
    <name evidence="8" type="ORF">F2Q69_00059888</name>
</gene>
<comment type="catalytic activity">
    <reaction evidence="5">
        <text>O-phospho-L-seryl-[protein] + H2O = L-seryl-[protein] + phosphate</text>
        <dbReference type="Rhea" id="RHEA:20629"/>
        <dbReference type="Rhea" id="RHEA-COMP:9863"/>
        <dbReference type="Rhea" id="RHEA-COMP:11604"/>
        <dbReference type="ChEBI" id="CHEBI:15377"/>
        <dbReference type="ChEBI" id="CHEBI:29999"/>
        <dbReference type="ChEBI" id="CHEBI:43474"/>
        <dbReference type="ChEBI" id="CHEBI:83421"/>
        <dbReference type="EC" id="3.1.3.16"/>
    </reaction>
</comment>
<organism evidence="8 9">
    <name type="scientific">Brassica cretica</name>
    <name type="common">Mustard</name>
    <dbReference type="NCBI Taxonomy" id="69181"/>
    <lineage>
        <taxon>Eukaryota</taxon>
        <taxon>Viridiplantae</taxon>
        <taxon>Streptophyta</taxon>
        <taxon>Embryophyta</taxon>
        <taxon>Tracheophyta</taxon>
        <taxon>Spermatophyta</taxon>
        <taxon>Magnoliopsida</taxon>
        <taxon>eudicotyledons</taxon>
        <taxon>Gunneridae</taxon>
        <taxon>Pentapetalae</taxon>
        <taxon>rosids</taxon>
        <taxon>malvids</taxon>
        <taxon>Brassicales</taxon>
        <taxon>Brassicaceae</taxon>
        <taxon>Brassiceae</taxon>
        <taxon>Brassica</taxon>
    </lineage>
</organism>
<feature type="domain" description="FCP1 homology" evidence="7">
    <location>
        <begin position="56"/>
        <end position="224"/>
    </location>
</feature>
<protein>
    <recommendedName>
        <fullName evidence="2">protein-serine/threonine phosphatase</fullName>
        <ecNumber evidence="2">3.1.3.16</ecNumber>
    </recommendedName>
</protein>
<sequence>MACVHDIVQDGFCTHCKTAVDTQHHAFIPFYYLKNGLEFRPEYVGTMKRHVWMKSLMEKKLTLVLSLHDTLYDSRPVSLLSEKEKYLTVEVESKSDDMWRSKNGMTLCKLRPFAREFLLEANKLFQMHVFEHSHPEHRKEVISLLDPQGTYFGKRIITYRDSEMKNLDLVLAEERGVVILDDKLAYWWPEDHTNLLQIRPYQYFKRCDNNKTWITKVVDLFKTRHPEFSYAEERIDEDAEDGGLANALELLKEVHRKFFTEKDEDLRDVRALLFPLES</sequence>
<comment type="subcellular location">
    <subcellularLocation>
        <location evidence="1">Nucleus</location>
    </subcellularLocation>
</comment>
<comment type="caution">
    <text evidence="8">The sequence shown here is derived from an EMBL/GenBank/DDBJ whole genome shotgun (WGS) entry which is preliminary data.</text>
</comment>